<evidence type="ECO:0000256" key="1">
    <source>
        <dbReference type="ARBA" id="ARBA00004479"/>
    </source>
</evidence>
<dbReference type="SUPFAM" id="SSF89811">
    <property type="entry name" value="Amyloid beta a4 protein copper binding domain (domain 2)"/>
    <property type="match status" value="1"/>
</dbReference>
<dbReference type="GO" id="GO:0042395">
    <property type="term" value="P:ecdysis, collagen and cuticulin-based cuticle"/>
    <property type="evidence" value="ECO:0007669"/>
    <property type="project" value="EnsemblMetazoa"/>
</dbReference>
<dbReference type="SUPFAM" id="SSF56491">
    <property type="entry name" value="A heparin-binding domain"/>
    <property type="match status" value="1"/>
</dbReference>
<feature type="compositionally biased region" description="Acidic residues" evidence="10">
    <location>
        <begin position="575"/>
        <end position="584"/>
    </location>
</feature>
<comment type="subcellular location">
    <subcellularLocation>
        <location evidence="1">Membrane</location>
        <topology evidence="1">Single-pass type I membrane protein</topology>
    </subcellularLocation>
</comment>
<dbReference type="PANTHER" id="PTHR23103">
    <property type="entry name" value="ALZHEIMER'S DISEASE BETA-AMYLOID RELATED"/>
    <property type="match status" value="1"/>
</dbReference>
<feature type="region of interest" description="GFLD subdomain" evidence="8">
    <location>
        <begin position="32"/>
        <end position="125"/>
    </location>
</feature>
<feature type="region of interest" description="Disordered" evidence="10">
    <location>
        <begin position="201"/>
        <end position="241"/>
    </location>
</feature>
<feature type="compositionally biased region" description="Basic and acidic residues" evidence="10">
    <location>
        <begin position="521"/>
        <end position="567"/>
    </location>
</feature>
<dbReference type="InterPro" id="IPR019744">
    <property type="entry name" value="APP_CUBD_CS"/>
</dbReference>
<dbReference type="GO" id="GO:0043005">
    <property type="term" value="C:neuron projection"/>
    <property type="evidence" value="ECO:0007669"/>
    <property type="project" value="EnsemblMetazoa"/>
</dbReference>
<reference evidence="15" key="1">
    <citation type="submission" date="2007-07" db="EMBL/GenBank/DDBJ databases">
        <title>PCAP assembly of the Caenorhabditis remanei genome.</title>
        <authorList>
            <consortium name="The Caenorhabditis remanei Sequencing Consortium"/>
            <person name="Wilson R.K."/>
        </authorList>
    </citation>
    <scope>NUCLEOTIDE SEQUENCE [LARGE SCALE GENOMIC DNA]</scope>
    <source>
        <strain evidence="15">PB4641</strain>
    </source>
</reference>
<keyword evidence="3 12" id="KW-0732">Signal</keyword>
<dbReference type="Gene3D" id="2.30.29.30">
    <property type="entry name" value="Pleckstrin-homology domain (PH domain)/Phosphotyrosine-binding domain (PTB)"/>
    <property type="match status" value="1"/>
</dbReference>
<dbReference type="HOGENOM" id="CLU_014607_2_1_1"/>
<dbReference type="STRING" id="31234.E3LE65"/>
<dbReference type="PRINTS" id="PR00203">
    <property type="entry name" value="AMYLOIDA4"/>
</dbReference>
<dbReference type="Gene3D" id="3.30.1490.140">
    <property type="entry name" value="Amyloidogenic glycoprotein, copper-binding domain"/>
    <property type="match status" value="1"/>
</dbReference>
<feature type="disulfide bond" evidence="8">
    <location>
        <begin position="42"/>
        <end position="65"/>
    </location>
</feature>
<gene>
    <name evidence="15" type="primary">Cre-apl-1</name>
    <name evidence="15" type="ORF">CRE_00264</name>
</gene>
<dbReference type="PANTHER" id="PTHR23103:SF15">
    <property type="entry name" value="AMYLOID-BETA-LIKE PROTEIN"/>
    <property type="match status" value="1"/>
</dbReference>
<dbReference type="GO" id="GO:0046914">
    <property type="term" value="F:transition metal ion binding"/>
    <property type="evidence" value="ECO:0007669"/>
    <property type="project" value="InterPro"/>
</dbReference>
<keyword evidence="2 11" id="KW-0812">Transmembrane</keyword>
<dbReference type="InParanoid" id="E3LE65"/>
<evidence type="ECO:0000256" key="11">
    <source>
        <dbReference type="SAM" id="Phobius"/>
    </source>
</evidence>
<comment type="similarity">
    <text evidence="8">Belongs to the APP family.</text>
</comment>
<dbReference type="Pfam" id="PF10515">
    <property type="entry name" value="APP_amyloid"/>
    <property type="match status" value="1"/>
</dbReference>
<dbReference type="InterPro" id="IPR008154">
    <property type="entry name" value="Amyloid_glyco_extra"/>
</dbReference>
<dbReference type="GO" id="GO:0008201">
    <property type="term" value="F:heparin binding"/>
    <property type="evidence" value="ECO:0007669"/>
    <property type="project" value="UniProtKB-UniRule"/>
</dbReference>
<feature type="transmembrane region" description="Helical" evidence="11">
    <location>
        <begin position="640"/>
        <end position="658"/>
    </location>
</feature>
<dbReference type="Proteomes" id="UP000008281">
    <property type="component" value="Unassembled WGS sequence"/>
</dbReference>
<dbReference type="PROSITE" id="PS00320">
    <property type="entry name" value="APP_INTRA"/>
    <property type="match status" value="1"/>
</dbReference>
<evidence type="ECO:0000259" key="13">
    <source>
        <dbReference type="PROSITE" id="PS51869"/>
    </source>
</evidence>
<dbReference type="InterPro" id="IPR011993">
    <property type="entry name" value="PH-like_dom_sf"/>
</dbReference>
<evidence type="ECO:0000256" key="5">
    <source>
        <dbReference type="ARBA" id="ARBA00023136"/>
    </source>
</evidence>
<dbReference type="Pfam" id="PF12925">
    <property type="entry name" value="APP_E2"/>
    <property type="match status" value="1"/>
</dbReference>
<name>E3LE65_CAERE</name>
<feature type="domain" description="E2" evidence="14">
    <location>
        <begin position="239"/>
        <end position="439"/>
    </location>
</feature>
<evidence type="ECO:0000256" key="6">
    <source>
        <dbReference type="ARBA" id="ARBA00023157"/>
    </source>
</evidence>
<feature type="compositionally biased region" description="Acidic residues" evidence="10">
    <location>
        <begin position="505"/>
        <end position="520"/>
    </location>
</feature>
<keyword evidence="5 11" id="KW-0472">Membrane</keyword>
<evidence type="ECO:0000256" key="4">
    <source>
        <dbReference type="ARBA" id="ARBA00022989"/>
    </source>
</evidence>
<dbReference type="PROSITE" id="PS00319">
    <property type="entry name" value="APP_CUBD"/>
    <property type="match status" value="1"/>
</dbReference>
<sequence>MTVGKLLIGLLIPILIATVFAEETSAGSKRHEKFVPMVAFSCGYRNKYMTEEGTWKTDEERYATCFSGKLDILKYCRKAYPSMNITNIVEYSHEVSVSDWCREEGTPCKWTHSVRPYHCIDGEFHSEALQVPHDCQFSHVNSRDQCNDYQHWKDEAGKQCATKKSKDSKAMIVRSFAVLEPCALDMFTGVEFVCCPNDQTNKTSGHKADEDDDDDDDDDAYEDDYSEESEEKEEEEPTAQDPYFKIANWTNEHEDFKKAETRMDEKHRKKVEKVMKEWGDLETRYNEQKAKDPKGAEKFKTQMNARFQKTVSSLEEEHKRMRKEIEAVHEERVQAMLNEKKRDATHDYRQALATHVSKPNKHSVLQALKGYIRAEEKDRMHTLNRYRHLQKVDSKEAESYKPTVLHRLRYIDLRINGTLAMLRDFPDLESHVRPIAVAYWKDYREEISPEVDIDEAEISAIIPDFHDEEFSKNAKLDVKAPTTTAKPKETDNAKVLPTEAPSSSDSEEEADEYYEDEDDEQIKKTPDMKKKKVKVVDIKPKEIKQSKQPLEPKEIKVTIEQEKKSPKLVETSVQTEDEEDDEDSSSSSSSESGEDEDKNIKELRVDIEPIIDEPASFYRHDKLIQNAEVERSKSTIFQPYVLASAMFITAICIIAFAITNARRRRAMRGFIEVDVYTPEERHVAGMQVNGYENPTYSFFDSKA</sequence>
<feature type="chain" id="PRO_5003174509" evidence="12">
    <location>
        <begin position="22"/>
        <end position="703"/>
    </location>
</feature>
<keyword evidence="16" id="KW-1185">Reference proteome</keyword>
<dbReference type="InterPro" id="IPR015849">
    <property type="entry name" value="Amyloid_glyco_heparin-bd"/>
</dbReference>
<proteinExistence type="inferred from homology"/>
<dbReference type="GO" id="GO:0007409">
    <property type="term" value="P:axonogenesis"/>
    <property type="evidence" value="ECO:0007669"/>
    <property type="project" value="TreeGrafter"/>
</dbReference>
<dbReference type="GO" id="GO:0043025">
    <property type="term" value="C:neuronal cell body"/>
    <property type="evidence" value="ECO:0007669"/>
    <property type="project" value="EnsemblMetazoa"/>
</dbReference>
<evidence type="ECO:0000256" key="7">
    <source>
        <dbReference type="ARBA" id="ARBA00023180"/>
    </source>
</evidence>
<evidence type="ECO:0000256" key="12">
    <source>
        <dbReference type="SAM" id="SignalP"/>
    </source>
</evidence>
<dbReference type="GO" id="GO:0007417">
    <property type="term" value="P:central nervous system development"/>
    <property type="evidence" value="ECO:0007669"/>
    <property type="project" value="TreeGrafter"/>
</dbReference>
<dbReference type="GO" id="GO:0031410">
    <property type="term" value="C:cytoplasmic vesicle"/>
    <property type="evidence" value="ECO:0007669"/>
    <property type="project" value="EnsemblMetazoa"/>
</dbReference>
<evidence type="ECO:0000256" key="3">
    <source>
        <dbReference type="ARBA" id="ARBA00022729"/>
    </source>
</evidence>
<protein>
    <submittedName>
        <fullName evidence="15">CRE-APL-1 protein</fullName>
    </submittedName>
</protein>
<dbReference type="InterPro" id="IPR008155">
    <property type="entry name" value="Amyloid_glyco"/>
</dbReference>
<feature type="region of interest" description="Disordered" evidence="10">
    <location>
        <begin position="476"/>
        <end position="601"/>
    </location>
</feature>
<dbReference type="InterPro" id="IPR024329">
    <property type="entry name" value="Amyloid_glyco_E2_domain"/>
</dbReference>
<organism evidence="16">
    <name type="scientific">Caenorhabditis remanei</name>
    <name type="common">Caenorhabditis vulgaris</name>
    <dbReference type="NCBI Taxonomy" id="31234"/>
    <lineage>
        <taxon>Eukaryota</taxon>
        <taxon>Metazoa</taxon>
        <taxon>Ecdysozoa</taxon>
        <taxon>Nematoda</taxon>
        <taxon>Chromadorea</taxon>
        <taxon>Rhabditida</taxon>
        <taxon>Rhabditina</taxon>
        <taxon>Rhabditomorpha</taxon>
        <taxon>Rhabditoidea</taxon>
        <taxon>Rhabditidae</taxon>
        <taxon>Peloderinae</taxon>
        <taxon>Caenorhabditis</taxon>
    </lineage>
</organism>
<keyword evidence="9" id="KW-0175">Coiled coil</keyword>
<dbReference type="SUPFAM" id="SSF109843">
    <property type="entry name" value="CAPPD, an extracellular domain of amyloid beta A4 protein"/>
    <property type="match status" value="1"/>
</dbReference>
<dbReference type="FunCoup" id="E3LE65">
    <property type="interactions" value="1387"/>
</dbReference>
<dbReference type="eggNOG" id="KOG3540">
    <property type="taxonomic scope" value="Eukaryota"/>
</dbReference>
<feature type="domain" description="E1" evidence="13">
    <location>
        <begin position="32"/>
        <end position="197"/>
    </location>
</feature>
<dbReference type="Gene3D" id="1.20.120.770">
    <property type="entry name" value="Amyloid precursor protein, E2 domain"/>
    <property type="match status" value="1"/>
</dbReference>
<dbReference type="GO" id="GO:0002119">
    <property type="term" value="P:nematode larval development"/>
    <property type="evidence" value="ECO:0007669"/>
    <property type="project" value="EnsemblMetazoa"/>
</dbReference>
<dbReference type="GO" id="GO:0016020">
    <property type="term" value="C:membrane"/>
    <property type="evidence" value="ECO:0007669"/>
    <property type="project" value="UniProtKB-SubCell"/>
</dbReference>
<dbReference type="PROSITE" id="PS51870">
    <property type="entry name" value="APP_E2"/>
    <property type="match status" value="1"/>
</dbReference>
<dbReference type="AlphaFoldDB" id="E3LE65"/>
<dbReference type="InterPro" id="IPR019543">
    <property type="entry name" value="APP_amyloid_C"/>
</dbReference>
<dbReference type="InterPro" id="IPR036454">
    <property type="entry name" value="Amyloid_glyco_heparin-bd_sf"/>
</dbReference>
<dbReference type="Gene3D" id="3.90.570.10">
    <property type="entry name" value="Amyloidogenic glycoprotein, heparin-binding domain"/>
    <property type="match status" value="1"/>
</dbReference>
<keyword evidence="4 11" id="KW-1133">Transmembrane helix</keyword>
<evidence type="ECO:0000256" key="2">
    <source>
        <dbReference type="ARBA" id="ARBA00022692"/>
    </source>
</evidence>
<evidence type="ECO:0000313" key="15">
    <source>
        <dbReference type="EMBL" id="EFO82871.1"/>
    </source>
</evidence>
<dbReference type="GO" id="GO:0010171">
    <property type="term" value="P:body morphogenesis"/>
    <property type="evidence" value="ECO:0007669"/>
    <property type="project" value="EnsemblMetazoa"/>
</dbReference>
<feature type="coiled-coil region" evidence="9">
    <location>
        <begin position="304"/>
        <end position="331"/>
    </location>
</feature>
<evidence type="ECO:0000313" key="16">
    <source>
        <dbReference type="Proteomes" id="UP000008281"/>
    </source>
</evidence>
<dbReference type="FunFam" id="1.20.120.770:FF:000003">
    <property type="entry name" value="Amyloid-beta-like protein"/>
    <property type="match status" value="1"/>
</dbReference>
<dbReference type="OMA" id="ANWTNEH"/>
<dbReference type="EMBL" id="DS268407">
    <property type="protein sequence ID" value="EFO82871.1"/>
    <property type="molecule type" value="Genomic_DNA"/>
</dbReference>
<evidence type="ECO:0000256" key="10">
    <source>
        <dbReference type="SAM" id="MobiDB-lite"/>
    </source>
</evidence>
<feature type="signal peptide" evidence="12">
    <location>
        <begin position="1"/>
        <end position="21"/>
    </location>
</feature>
<dbReference type="PROSITE" id="PS51869">
    <property type="entry name" value="APP_E1"/>
    <property type="match status" value="1"/>
</dbReference>
<dbReference type="Pfam" id="PF12924">
    <property type="entry name" value="APP_Cu_bd"/>
    <property type="match status" value="1"/>
</dbReference>
<accession>E3LE65</accession>
<dbReference type="InterPro" id="IPR036669">
    <property type="entry name" value="Amyloid_Cu-bd_sf"/>
</dbReference>
<comment type="caution">
    <text evidence="8">Lacks conserved residue(s) required for the propagation of feature annotation.</text>
</comment>
<keyword evidence="7" id="KW-0325">Glycoprotein</keyword>
<dbReference type="OrthoDB" id="6147836at2759"/>
<feature type="disulfide bond" evidence="8">
    <location>
        <begin position="101"/>
        <end position="108"/>
    </location>
</feature>
<feature type="compositionally biased region" description="Acidic residues" evidence="10">
    <location>
        <begin position="210"/>
        <end position="238"/>
    </location>
</feature>
<evidence type="ECO:0000256" key="9">
    <source>
        <dbReference type="SAM" id="Coils"/>
    </source>
</evidence>
<dbReference type="Pfam" id="PF02177">
    <property type="entry name" value="APP_N"/>
    <property type="match status" value="1"/>
</dbReference>
<dbReference type="InterPro" id="IPR036176">
    <property type="entry name" value="E2_sf"/>
</dbReference>
<dbReference type="InterPro" id="IPR019745">
    <property type="entry name" value="Amyloid_glyco_intracell_CS"/>
</dbReference>
<feature type="region of interest" description="CuBD subdomain" evidence="8">
    <location>
        <begin position="133"/>
        <end position="197"/>
    </location>
</feature>
<evidence type="ECO:0000259" key="14">
    <source>
        <dbReference type="PROSITE" id="PS51870"/>
    </source>
</evidence>
<dbReference type="InterPro" id="IPR011178">
    <property type="entry name" value="Amyloid_glyco_Cu-bd"/>
</dbReference>
<evidence type="ECO:0000256" key="8">
    <source>
        <dbReference type="PROSITE-ProRule" id="PRU01217"/>
    </source>
</evidence>
<dbReference type="SMART" id="SM00006">
    <property type="entry name" value="A4_EXTRA"/>
    <property type="match status" value="1"/>
</dbReference>
<keyword evidence="6 8" id="KW-1015">Disulfide bond</keyword>